<comment type="caution">
    <text evidence="1">The sequence shown here is derived from an EMBL/GenBank/DDBJ whole genome shotgun (WGS) entry which is preliminary data.</text>
</comment>
<evidence type="ECO:0000313" key="1">
    <source>
        <dbReference type="EMBL" id="EKC48563.1"/>
    </source>
</evidence>
<proteinExistence type="predicted"/>
<name>K1RT73_9ZZZZ</name>
<organism evidence="1">
    <name type="scientific">human gut metagenome</name>
    <dbReference type="NCBI Taxonomy" id="408170"/>
    <lineage>
        <taxon>unclassified sequences</taxon>
        <taxon>metagenomes</taxon>
        <taxon>organismal metagenomes</taxon>
    </lineage>
</organism>
<gene>
    <name evidence="1" type="ORF">LEA_18820</name>
</gene>
<dbReference type="EMBL" id="AJWY01012928">
    <property type="protein sequence ID" value="EKC48563.1"/>
    <property type="molecule type" value="Genomic_DNA"/>
</dbReference>
<dbReference type="AlphaFoldDB" id="K1RT73"/>
<feature type="non-terminal residue" evidence="1">
    <location>
        <position position="41"/>
    </location>
</feature>
<sequence>MFWDAAGQTIPQKGRKGVFAAPDYKALYFELFRASEQAARL</sequence>
<accession>K1RT73</accession>
<reference evidence="1" key="1">
    <citation type="journal article" date="2013" name="Environ. Microbiol.">
        <title>Microbiota from the distal guts of lean and obese adolescents exhibit partial functional redundancy besides clear differences in community structure.</title>
        <authorList>
            <person name="Ferrer M."/>
            <person name="Ruiz A."/>
            <person name="Lanza F."/>
            <person name="Haange S.B."/>
            <person name="Oberbach A."/>
            <person name="Till H."/>
            <person name="Bargiela R."/>
            <person name="Campoy C."/>
            <person name="Segura M.T."/>
            <person name="Richter M."/>
            <person name="von Bergen M."/>
            <person name="Seifert J."/>
            <person name="Suarez A."/>
        </authorList>
    </citation>
    <scope>NUCLEOTIDE SEQUENCE</scope>
</reference>
<protein>
    <submittedName>
        <fullName evidence="1">Uncharacterized protein</fullName>
    </submittedName>
</protein>